<gene>
    <name evidence="4" type="ORF">J2S42_005146</name>
</gene>
<organism evidence="4 5">
    <name type="scientific">Catenuloplanes indicus</name>
    <dbReference type="NCBI Taxonomy" id="137267"/>
    <lineage>
        <taxon>Bacteria</taxon>
        <taxon>Bacillati</taxon>
        <taxon>Actinomycetota</taxon>
        <taxon>Actinomycetes</taxon>
        <taxon>Micromonosporales</taxon>
        <taxon>Micromonosporaceae</taxon>
        <taxon>Catenuloplanes</taxon>
    </lineage>
</organism>
<dbReference type="GO" id="GO:0031956">
    <property type="term" value="F:medium-chain fatty acid-CoA ligase activity"/>
    <property type="evidence" value="ECO:0007669"/>
    <property type="project" value="TreeGrafter"/>
</dbReference>
<proteinExistence type="inferred from homology"/>
<evidence type="ECO:0000313" key="4">
    <source>
        <dbReference type="EMBL" id="MDQ0368477.1"/>
    </source>
</evidence>
<dbReference type="Proteomes" id="UP001240236">
    <property type="component" value="Unassembled WGS sequence"/>
</dbReference>
<evidence type="ECO:0000313" key="5">
    <source>
        <dbReference type="Proteomes" id="UP001240236"/>
    </source>
</evidence>
<sequence length="488" mass="51429">MRLTDADRRSVPAQAAGSAATGLADADAVTLPHPGAALIDPIAGRELSGSALVAAVDAAADRYAQLPAGPVFALTRTDIDSVVRYLGAVQARRPVALIDAGLPAETLGDLIDRYRPGVITGVADRTQDRLTRYDVRECDVLGPLWAGPGGAETHPDLALLLATSGSTGNPRLVRLSRHALFRNVASVVAALGIDATETTVTSLPLFYTYGLMVLNTHLAAGGTVLLDPRGLLDAGFWRTAADRRITSLATVPYQCEMLRRIGFDPQTVPTLRTLTQAGGRLRSDLVVDFSARMRTAGGELIVMYGQTEAGRMAVLPPGFLPDAADSAGAAIPGGAFLVDSPDADGTGEIVYTGPNVMMGYADSAADLVRGDDLAGVLPTGDVGRVDERGLLFLSGRIKRFSKVFGVRLNLDDVERMLAGRGPVAAVSGDDRIVVYAEAADDDLRTVIRHDLVKRTGLHSTGFDVRAIDALPLLPNGKIDYRSLSGMER</sequence>
<dbReference type="AlphaFoldDB" id="A0AAE4AZI3"/>
<reference evidence="4 5" key="1">
    <citation type="submission" date="2023-07" db="EMBL/GenBank/DDBJ databases">
        <title>Sequencing the genomes of 1000 actinobacteria strains.</title>
        <authorList>
            <person name="Klenk H.-P."/>
        </authorList>
    </citation>
    <scope>NUCLEOTIDE SEQUENCE [LARGE SCALE GENOMIC DNA]</scope>
    <source>
        <strain evidence="4 5">DSM 44709</strain>
    </source>
</reference>
<dbReference type="PANTHER" id="PTHR43201">
    <property type="entry name" value="ACYL-COA SYNTHETASE"/>
    <property type="match status" value="1"/>
</dbReference>
<comment type="caution">
    <text evidence="4">The sequence shown here is derived from an EMBL/GenBank/DDBJ whole genome shotgun (WGS) entry which is preliminary data.</text>
</comment>
<dbReference type="Gene3D" id="3.40.50.12780">
    <property type="entry name" value="N-terminal domain of ligase-like"/>
    <property type="match status" value="1"/>
</dbReference>
<dbReference type="InterPro" id="IPR042099">
    <property type="entry name" value="ANL_N_sf"/>
</dbReference>
<dbReference type="PANTHER" id="PTHR43201:SF5">
    <property type="entry name" value="MEDIUM-CHAIN ACYL-COA LIGASE ACSF2, MITOCHONDRIAL"/>
    <property type="match status" value="1"/>
</dbReference>
<keyword evidence="2 4" id="KW-0436">Ligase</keyword>
<dbReference type="RefSeq" id="WP_307243054.1">
    <property type="nucleotide sequence ID" value="NZ_JAUSUZ010000001.1"/>
</dbReference>
<dbReference type="EMBL" id="JAUSUZ010000001">
    <property type="protein sequence ID" value="MDQ0368477.1"/>
    <property type="molecule type" value="Genomic_DNA"/>
</dbReference>
<dbReference type="PROSITE" id="PS00455">
    <property type="entry name" value="AMP_BINDING"/>
    <property type="match status" value="1"/>
</dbReference>
<dbReference type="InterPro" id="IPR000873">
    <property type="entry name" value="AMP-dep_synth/lig_dom"/>
</dbReference>
<comment type="similarity">
    <text evidence="1">Belongs to the ATP-dependent AMP-binding enzyme family.</text>
</comment>
<evidence type="ECO:0000259" key="3">
    <source>
        <dbReference type="Pfam" id="PF00501"/>
    </source>
</evidence>
<accession>A0AAE4AZI3</accession>
<evidence type="ECO:0000256" key="1">
    <source>
        <dbReference type="ARBA" id="ARBA00006432"/>
    </source>
</evidence>
<dbReference type="InterPro" id="IPR020845">
    <property type="entry name" value="AMP-binding_CS"/>
</dbReference>
<keyword evidence="5" id="KW-1185">Reference proteome</keyword>
<name>A0AAE4AZI3_9ACTN</name>
<protein>
    <submittedName>
        <fullName evidence="4">Acyl-CoA synthetase (AMP-forming)/AMP-acid ligase II</fullName>
    </submittedName>
</protein>
<dbReference type="SUPFAM" id="SSF56801">
    <property type="entry name" value="Acetyl-CoA synthetase-like"/>
    <property type="match status" value="1"/>
</dbReference>
<dbReference type="GO" id="GO:0006631">
    <property type="term" value="P:fatty acid metabolic process"/>
    <property type="evidence" value="ECO:0007669"/>
    <property type="project" value="TreeGrafter"/>
</dbReference>
<evidence type="ECO:0000256" key="2">
    <source>
        <dbReference type="ARBA" id="ARBA00022598"/>
    </source>
</evidence>
<feature type="domain" description="AMP-dependent synthetase/ligase" evidence="3">
    <location>
        <begin position="70"/>
        <end position="360"/>
    </location>
</feature>
<dbReference type="Pfam" id="PF00501">
    <property type="entry name" value="AMP-binding"/>
    <property type="match status" value="1"/>
</dbReference>